<evidence type="ECO:0008006" key="6">
    <source>
        <dbReference type="Google" id="ProtNLM"/>
    </source>
</evidence>
<dbReference type="InterPro" id="IPR005152">
    <property type="entry name" value="Lipase_secreted"/>
</dbReference>
<keyword evidence="1" id="KW-0732">Signal</keyword>
<dbReference type="EMBL" id="JAGSYN010000178">
    <property type="protein sequence ID" value="KAG7662503.1"/>
    <property type="molecule type" value="Genomic_DNA"/>
</dbReference>
<protein>
    <recommendedName>
        <fullName evidence="6">Triacylglycerol lipase</fullName>
    </recommendedName>
</protein>
<dbReference type="GeneID" id="73470834"/>
<name>A0A8J5QI56_9ASCO</name>
<gene>
    <name evidence="4" type="ORF">J8A68_004034</name>
</gene>
<evidence type="ECO:0000256" key="2">
    <source>
        <dbReference type="ARBA" id="ARBA00023180"/>
    </source>
</evidence>
<dbReference type="Proteomes" id="UP000694255">
    <property type="component" value="Unassembled WGS sequence"/>
</dbReference>
<keyword evidence="5" id="KW-1185">Reference proteome</keyword>
<dbReference type="PANTHER" id="PTHR34853:SF1">
    <property type="entry name" value="LIPASE 5"/>
    <property type="match status" value="1"/>
</dbReference>
<proteinExistence type="inferred from homology"/>
<accession>A0A8J5QI56</accession>
<evidence type="ECO:0000256" key="1">
    <source>
        <dbReference type="ARBA" id="ARBA00022729"/>
    </source>
</evidence>
<evidence type="ECO:0000313" key="5">
    <source>
        <dbReference type="Proteomes" id="UP000694255"/>
    </source>
</evidence>
<comment type="caution">
    <text evidence="4">The sequence shown here is derived from an EMBL/GenBank/DDBJ whole genome shotgun (WGS) entry which is preliminary data.</text>
</comment>
<organism evidence="4 5">
    <name type="scientific">[Candida] subhashii</name>
    <dbReference type="NCBI Taxonomy" id="561895"/>
    <lineage>
        <taxon>Eukaryota</taxon>
        <taxon>Fungi</taxon>
        <taxon>Dikarya</taxon>
        <taxon>Ascomycota</taxon>
        <taxon>Saccharomycotina</taxon>
        <taxon>Pichiomycetes</taxon>
        <taxon>Debaryomycetaceae</taxon>
        <taxon>Spathaspora</taxon>
    </lineage>
</organism>
<evidence type="ECO:0000313" key="4">
    <source>
        <dbReference type="EMBL" id="KAG7662503.1"/>
    </source>
</evidence>
<reference evidence="4 5" key="1">
    <citation type="journal article" date="2021" name="DNA Res.">
        <title>Genome analysis of Candida subhashii reveals its hybrid nature and dual mitochondrial genome conformations.</title>
        <authorList>
            <person name="Mixao V."/>
            <person name="Hegedusova E."/>
            <person name="Saus E."/>
            <person name="Pryszcz L.P."/>
            <person name="Cillingova A."/>
            <person name="Nosek J."/>
            <person name="Gabaldon T."/>
        </authorList>
    </citation>
    <scope>NUCLEOTIDE SEQUENCE [LARGE SCALE GENOMIC DNA]</scope>
    <source>
        <strain evidence="4 5">CBS 10753</strain>
    </source>
</reference>
<sequence>MELDPPSKDDFYLPPKGYETSKPGDILKIRSPPSKLASNYIPIHIKQAWQILIRSEDSFGNPNTIVTTIIQPHNADPKKVISYQTYEDSANIDCSPSYGFLFGSSFATVATQTDMTLMVMALQRGYYVVSPDYEGPKSTFTVGRQSGQAVLNSIRAALKSGAFTGIDKDAKVAMWGYSGGSLASSWAASLQPEYAPDLGDALIGVALGGFVTNITATAEATDGTIFAGLIANALAGLANEYPDFKDRIYKLANPMHILPLSYGDKYFLVPSVMNYIGSRFFKGLWSVFPQGFGVLNDAIIGKVVKDNSLIYLAEDLMPRIPIFVYHGSLDSIVPIVGAKGIYDIWCQNNINSFEFAEDATTGHLAETIVGAPAAWTWIEQRFDGIEPVRGCSHVVRVSNFLYPGVESATLQYFKGLFDTFIHSPLGPYDKASTKSN</sequence>
<dbReference type="RefSeq" id="XP_049262736.1">
    <property type="nucleotide sequence ID" value="XM_049407950.1"/>
</dbReference>
<dbReference type="Pfam" id="PF03583">
    <property type="entry name" value="LIP"/>
    <property type="match status" value="1"/>
</dbReference>
<dbReference type="PIRSF" id="PIRSF029171">
    <property type="entry name" value="Esterase_LipA"/>
    <property type="match status" value="1"/>
</dbReference>
<dbReference type="PANTHER" id="PTHR34853">
    <property type="match status" value="1"/>
</dbReference>
<evidence type="ECO:0000256" key="3">
    <source>
        <dbReference type="PIRNR" id="PIRNR029171"/>
    </source>
</evidence>
<keyword evidence="2" id="KW-0325">Glycoprotein</keyword>
<dbReference type="GO" id="GO:0016042">
    <property type="term" value="P:lipid catabolic process"/>
    <property type="evidence" value="ECO:0007669"/>
    <property type="project" value="InterPro"/>
</dbReference>
<dbReference type="OrthoDB" id="2373480at2759"/>
<comment type="similarity">
    <text evidence="3">Belongs to the AB hydrolase superfamily. Lipase family.</text>
</comment>
<dbReference type="AlphaFoldDB" id="A0A8J5QI56"/>
<dbReference type="GO" id="GO:0004806">
    <property type="term" value="F:triacylglycerol lipase activity"/>
    <property type="evidence" value="ECO:0007669"/>
    <property type="project" value="InterPro"/>
</dbReference>